<keyword evidence="4" id="KW-1185">Reference proteome</keyword>
<evidence type="ECO:0000256" key="1">
    <source>
        <dbReference type="ARBA" id="ARBA00009143"/>
    </source>
</evidence>
<dbReference type="GO" id="GO:0005634">
    <property type="term" value="C:nucleus"/>
    <property type="evidence" value="ECO:0007669"/>
    <property type="project" value="TreeGrafter"/>
</dbReference>
<name>A0A2A9PHX4_OPHUN</name>
<evidence type="ECO:0000313" key="4">
    <source>
        <dbReference type="Proteomes" id="UP000037136"/>
    </source>
</evidence>
<protein>
    <recommendedName>
        <fullName evidence="5">Histone deacetylase complex subunit SAP18</fullName>
    </recommendedName>
</protein>
<dbReference type="InterPro" id="IPR010516">
    <property type="entry name" value="SAP18"/>
</dbReference>
<organism evidence="3 4">
    <name type="scientific">Ophiocordyceps unilateralis</name>
    <name type="common">Zombie-ant fungus</name>
    <name type="synonym">Torrubia unilateralis</name>
    <dbReference type="NCBI Taxonomy" id="268505"/>
    <lineage>
        <taxon>Eukaryota</taxon>
        <taxon>Fungi</taxon>
        <taxon>Dikarya</taxon>
        <taxon>Ascomycota</taxon>
        <taxon>Pezizomycotina</taxon>
        <taxon>Sordariomycetes</taxon>
        <taxon>Hypocreomycetidae</taxon>
        <taxon>Hypocreales</taxon>
        <taxon>Ophiocordycipitaceae</taxon>
        <taxon>Ophiocordyceps</taxon>
    </lineage>
</organism>
<reference evidence="3 4" key="2">
    <citation type="journal article" date="2017" name="Sci. Rep.">
        <title>Ant-infecting Ophiocordyceps genomes reveal a high diversity of potential behavioral manipulation genes and a possible major role for enterotoxins.</title>
        <authorList>
            <person name="de Bekker C."/>
            <person name="Ohm R.A."/>
            <person name="Evans H.C."/>
            <person name="Brachmann A."/>
            <person name="Hughes D.P."/>
        </authorList>
    </citation>
    <scope>NUCLEOTIDE SEQUENCE [LARGE SCALE GENOMIC DNA]</scope>
    <source>
        <strain evidence="3 4">SC16a</strain>
    </source>
</reference>
<dbReference type="Proteomes" id="UP000037136">
    <property type="component" value="Unassembled WGS sequence"/>
</dbReference>
<dbReference type="OrthoDB" id="440566at2759"/>
<accession>A0A2A9PHX4</accession>
<dbReference type="AlphaFoldDB" id="A0A2A9PHX4"/>
<evidence type="ECO:0000313" key="3">
    <source>
        <dbReference type="EMBL" id="PFH60416.1"/>
    </source>
</evidence>
<sequence>MSSHSGDSDDYLPAPFLVHLAYRTGTFHRPEEFAFESLPPHISIYTWPSCTLSELAVELAASKPSALPYPAIGTRLAFQLVYPDLRGMTSLGDAPPRYAVKDLGSIVIGQGGPGAETSDVSGGASRADHDFDKTLNDARFVVGDIVSCAILPPLSDGSVAPAFSARRDSGRGLGGGYTARENGLGGGRGARVGWREGGAGRGVPSGEWRRGETLPDLPPARTWDGGRR</sequence>
<feature type="compositionally biased region" description="Gly residues" evidence="2">
    <location>
        <begin position="171"/>
        <end position="203"/>
    </location>
</feature>
<evidence type="ECO:0008006" key="5">
    <source>
        <dbReference type="Google" id="ProtNLM"/>
    </source>
</evidence>
<dbReference type="Gene3D" id="3.10.20.550">
    <property type="entry name" value="ASAP complex, SAP18 subunit"/>
    <property type="match status" value="1"/>
</dbReference>
<dbReference type="STRING" id="268505.A0A2A9PHX4"/>
<gene>
    <name evidence="3" type="ORF">XA68_11004</name>
</gene>
<evidence type="ECO:0000256" key="2">
    <source>
        <dbReference type="SAM" id="MobiDB-lite"/>
    </source>
</evidence>
<comment type="caution">
    <text evidence="3">The sequence shown here is derived from an EMBL/GenBank/DDBJ whole genome shotgun (WGS) entry which is preliminary data.</text>
</comment>
<dbReference type="Pfam" id="PF06487">
    <property type="entry name" value="SAP18"/>
    <property type="match status" value="1"/>
</dbReference>
<dbReference type="PANTHER" id="PTHR13082:SF0">
    <property type="entry name" value="HISTONE DEACETYLASE COMPLEX SUBUNIT SAP18"/>
    <property type="match status" value="1"/>
</dbReference>
<dbReference type="EMBL" id="LAZP02000130">
    <property type="protein sequence ID" value="PFH60416.1"/>
    <property type="molecule type" value="Genomic_DNA"/>
</dbReference>
<feature type="region of interest" description="Disordered" evidence="2">
    <location>
        <begin position="165"/>
        <end position="228"/>
    </location>
</feature>
<proteinExistence type="inferred from homology"/>
<reference evidence="3 4" key="1">
    <citation type="journal article" date="2015" name="BMC Genomics">
        <title>Gene expression during zombie ant biting behavior reflects the complexity underlying fungal parasitic behavioral manipulation.</title>
        <authorList>
            <person name="de Bekker C."/>
            <person name="Ohm R.A."/>
            <person name="Loreto R.G."/>
            <person name="Sebastian A."/>
            <person name="Albert I."/>
            <person name="Merrow M."/>
            <person name="Brachmann A."/>
            <person name="Hughes D.P."/>
        </authorList>
    </citation>
    <scope>NUCLEOTIDE SEQUENCE [LARGE SCALE GENOMIC DNA]</scope>
    <source>
        <strain evidence="3 4">SC16a</strain>
    </source>
</reference>
<comment type="similarity">
    <text evidence="1">Belongs to the SAP18 family.</text>
</comment>
<dbReference type="InterPro" id="IPR042534">
    <property type="entry name" value="SAP18_sf"/>
</dbReference>
<dbReference type="PANTHER" id="PTHR13082">
    <property type="entry name" value="SAP18"/>
    <property type="match status" value="1"/>
</dbReference>